<dbReference type="InterPro" id="IPR036085">
    <property type="entry name" value="PAZ_dom_sf"/>
</dbReference>
<gene>
    <name evidence="3" type="ORF">PENSUB_6091</name>
</gene>
<evidence type="ECO:0000313" key="4">
    <source>
        <dbReference type="Proteomes" id="UP000186955"/>
    </source>
</evidence>
<protein>
    <submittedName>
        <fullName evidence="3">Protein argonaute-3</fullName>
    </submittedName>
</protein>
<dbReference type="SMART" id="SM01163">
    <property type="entry name" value="DUF1785"/>
    <property type="match status" value="1"/>
</dbReference>
<dbReference type="Pfam" id="PF02170">
    <property type="entry name" value="PAZ"/>
    <property type="match status" value="1"/>
</dbReference>
<dbReference type="Gene3D" id="3.40.50.2300">
    <property type="match status" value="1"/>
</dbReference>
<proteinExistence type="predicted"/>
<reference evidence="3 4" key="1">
    <citation type="submission" date="2016-10" db="EMBL/GenBank/DDBJ databases">
        <title>Genome sequence of the ascomycete fungus Penicillium subrubescens.</title>
        <authorList>
            <person name="De Vries R.P."/>
            <person name="Peng M."/>
            <person name="Dilokpimol A."/>
            <person name="Hilden K."/>
            <person name="Makela M.R."/>
            <person name="Grigoriev I."/>
            <person name="Riley R."/>
            <person name="Granchi Z."/>
        </authorList>
    </citation>
    <scope>NUCLEOTIDE SEQUENCE [LARGE SCALE GENOMIC DNA]</scope>
    <source>
        <strain evidence="3 4">CBS 132785</strain>
    </source>
</reference>
<dbReference type="InterPro" id="IPR032474">
    <property type="entry name" value="Argonaute_N"/>
</dbReference>
<feature type="region of interest" description="Disordered" evidence="1">
    <location>
        <begin position="417"/>
        <end position="492"/>
    </location>
</feature>
<dbReference type="InterPro" id="IPR012337">
    <property type="entry name" value="RNaseH-like_sf"/>
</dbReference>
<dbReference type="CDD" id="cd02846">
    <property type="entry name" value="PAZ_argonaute_like"/>
    <property type="match status" value="1"/>
</dbReference>
<dbReference type="SUPFAM" id="SSF53098">
    <property type="entry name" value="Ribonuclease H-like"/>
    <property type="match status" value="1"/>
</dbReference>
<dbReference type="SMART" id="SM00950">
    <property type="entry name" value="Piwi"/>
    <property type="match status" value="1"/>
</dbReference>
<keyword evidence="4" id="KW-1185">Reference proteome</keyword>
<evidence type="ECO:0000256" key="1">
    <source>
        <dbReference type="SAM" id="MobiDB-lite"/>
    </source>
</evidence>
<feature type="region of interest" description="Disordered" evidence="1">
    <location>
        <begin position="1050"/>
        <end position="1069"/>
    </location>
</feature>
<feature type="domain" description="Piwi" evidence="2">
    <location>
        <begin position="718"/>
        <end position="1040"/>
    </location>
</feature>
<dbReference type="EMBL" id="MNBE01000582">
    <property type="protein sequence ID" value="OKP07502.1"/>
    <property type="molecule type" value="Genomic_DNA"/>
</dbReference>
<dbReference type="Pfam" id="PF16488">
    <property type="entry name" value="ArgoL2"/>
    <property type="match status" value="1"/>
</dbReference>
<dbReference type="PROSITE" id="PS50822">
    <property type="entry name" value="PIWI"/>
    <property type="match status" value="1"/>
</dbReference>
<dbReference type="GO" id="GO:0003723">
    <property type="term" value="F:RNA binding"/>
    <property type="evidence" value="ECO:0007669"/>
    <property type="project" value="InterPro"/>
</dbReference>
<dbReference type="Gene3D" id="3.30.420.10">
    <property type="entry name" value="Ribonuclease H-like superfamily/Ribonuclease H"/>
    <property type="match status" value="1"/>
</dbReference>
<name>A0A1Q5U4U6_9EURO</name>
<dbReference type="InterPro" id="IPR036397">
    <property type="entry name" value="RNaseH_sf"/>
</dbReference>
<feature type="region of interest" description="Disordered" evidence="1">
    <location>
        <begin position="1"/>
        <end position="134"/>
    </location>
</feature>
<dbReference type="CDD" id="cd04657">
    <property type="entry name" value="Piwi_ago-like"/>
    <property type="match status" value="1"/>
</dbReference>
<dbReference type="Pfam" id="PF02171">
    <property type="entry name" value="Piwi"/>
    <property type="match status" value="1"/>
</dbReference>
<dbReference type="OrthoDB" id="10252740at2759"/>
<dbReference type="InterPro" id="IPR045246">
    <property type="entry name" value="Piwi_ago-like"/>
</dbReference>
<feature type="compositionally biased region" description="Basic and acidic residues" evidence="1">
    <location>
        <begin position="55"/>
        <end position="97"/>
    </location>
</feature>
<dbReference type="Pfam" id="PF16486">
    <property type="entry name" value="ArgoN"/>
    <property type="match status" value="1"/>
</dbReference>
<comment type="caution">
    <text evidence="3">The sequence shown here is derived from an EMBL/GenBank/DDBJ whole genome shotgun (WGS) entry which is preliminary data.</text>
</comment>
<organism evidence="3 4">
    <name type="scientific">Penicillium subrubescens</name>
    <dbReference type="NCBI Taxonomy" id="1316194"/>
    <lineage>
        <taxon>Eukaryota</taxon>
        <taxon>Fungi</taxon>
        <taxon>Dikarya</taxon>
        <taxon>Ascomycota</taxon>
        <taxon>Pezizomycotina</taxon>
        <taxon>Eurotiomycetes</taxon>
        <taxon>Eurotiomycetidae</taxon>
        <taxon>Eurotiales</taxon>
        <taxon>Aspergillaceae</taxon>
        <taxon>Penicillium</taxon>
    </lineage>
</organism>
<dbReference type="Gene3D" id="2.170.260.10">
    <property type="entry name" value="paz domain"/>
    <property type="match status" value="1"/>
</dbReference>
<dbReference type="InterPro" id="IPR032472">
    <property type="entry name" value="ArgoL2"/>
</dbReference>
<evidence type="ECO:0000313" key="3">
    <source>
        <dbReference type="EMBL" id="OKP07502.1"/>
    </source>
</evidence>
<feature type="compositionally biased region" description="Gly residues" evidence="1">
    <location>
        <begin position="98"/>
        <end position="123"/>
    </location>
</feature>
<dbReference type="InterPro" id="IPR003165">
    <property type="entry name" value="Piwi"/>
</dbReference>
<sequence length="1083" mass="117686">MSDQPRPRGGGRGQNYRGGDRGDRGGGRGGGRGRGDFQNLPFRPSGGDRGGNRGYGDRGGRGGDRGGRGDYRGRGNDRGDYRGRGNDRGDYRGRGNDRGGYGGRGNDRGGYGGRGGRGGGGGPRIYNEGKPITPPDATVIKTEDAMAKALVASRQKNAKNPAQAYPDRPGYGTLGRPVTLYANYLPLTSVGKPIYRYHVAIAAEGGREPAGRKARQIVRLLLEEHYSANLKSIATDYRSTLLSVTKLTEGQLDVRYKDENDEEYSENPKVFKVTVQHTGDINPADLINYLTSTNAGDMLTSKPEIVQALNVILGHHPKTERSVASIGGNRHYSLQQGLMEKATLEGGLEVLRGFFVSVRAATARVLLNVQVKYLACYKSGPLAWTLREWMDANRNQSLYRLEAFVKRMRVCPTHIKRKSKNGKERPARVKTISGLATPRDGGTSANKPQVKNYGSGPHDVRFFLEAPGSQSTSPGNGEGKGKRGKKAAPKAGPARAGQYISVADFFKQEYGLAVDPDLPVVNVGTREKPVYLPADVCDVEAGQPVKTKLSPKQTQNMLRFAVMHRTPAQNAESIATKGVGLLGIGQPLNATLASFGVNLGNNLITVQGRVLPAPPIMYAKQKVLQARGGSWNMQSIQFSKPATLKNWTWLCIDSNRPGLTQESLNHALSGFTLTLREMGIAVDQPKPGIRLVYQWNVDNAPAIERAVRELQQKHQPQLILGILFAKEAQVYNIVKQVCDVRCGVQNVNVQAEKLSKPGGPGPQYWANVGLKVNLKLGGANQTLRNSDMGFFADGKTMLVGLDVTHPSPGSTSSAPSVVGIVASVDAQLAQWPADIRIQPARQEMVSDLDALLQSRIRIWANHNQGKFPENIVVYRDGVSEGQYDTVIEKELPLLKKACQTIYPASDTKKGLPRMAIVIVGKRHNTRFYPTNESETERSANPQPGTIVDRGISESRHWDFYLQAHSALQGTARPAHYFTVWDEIFYPLHPSVAPGAGAADKLQDLTHKMCYLFGRATKAVSVCPPAYYADLVCTRARCYMSGLFDPTPSGTPAGSVVGGESGERAPEASQATVHHSVKNSMFYI</sequence>
<accession>A0A1Q5U4U6</accession>
<dbReference type="AlphaFoldDB" id="A0A1Q5U4U6"/>
<dbReference type="Pfam" id="PF08699">
    <property type="entry name" value="ArgoL1"/>
    <property type="match status" value="1"/>
</dbReference>
<dbReference type="InterPro" id="IPR014811">
    <property type="entry name" value="ArgoL1"/>
</dbReference>
<dbReference type="STRING" id="1316194.A0A1Q5U4U6"/>
<dbReference type="PANTHER" id="PTHR22891">
    <property type="entry name" value="EUKARYOTIC TRANSLATION INITIATION FACTOR 2C"/>
    <property type="match status" value="1"/>
</dbReference>
<dbReference type="SUPFAM" id="SSF101690">
    <property type="entry name" value="PAZ domain"/>
    <property type="match status" value="1"/>
</dbReference>
<dbReference type="Proteomes" id="UP000186955">
    <property type="component" value="Unassembled WGS sequence"/>
</dbReference>
<evidence type="ECO:0000259" key="2">
    <source>
        <dbReference type="PROSITE" id="PS50822"/>
    </source>
</evidence>
<dbReference type="InterPro" id="IPR003100">
    <property type="entry name" value="PAZ_dom"/>
</dbReference>